<dbReference type="EMBL" id="JAFIRN010000002">
    <property type="protein sequence ID" value="KAG5854178.1"/>
    <property type="molecule type" value="Genomic_DNA"/>
</dbReference>
<feature type="coiled-coil region" evidence="1">
    <location>
        <begin position="2"/>
        <end position="65"/>
    </location>
</feature>
<dbReference type="AlphaFoldDB" id="A0A9D3MU89"/>
<organism evidence="2 3">
    <name type="scientific">Anguilla anguilla</name>
    <name type="common">European freshwater eel</name>
    <name type="synonym">Muraena anguilla</name>
    <dbReference type="NCBI Taxonomy" id="7936"/>
    <lineage>
        <taxon>Eukaryota</taxon>
        <taxon>Metazoa</taxon>
        <taxon>Chordata</taxon>
        <taxon>Craniata</taxon>
        <taxon>Vertebrata</taxon>
        <taxon>Euteleostomi</taxon>
        <taxon>Actinopterygii</taxon>
        <taxon>Neopterygii</taxon>
        <taxon>Teleostei</taxon>
        <taxon>Anguilliformes</taxon>
        <taxon>Anguillidae</taxon>
        <taxon>Anguilla</taxon>
    </lineage>
</organism>
<name>A0A9D3MU89_ANGAN</name>
<dbReference type="Proteomes" id="UP001044222">
    <property type="component" value="Unassembled WGS sequence"/>
</dbReference>
<sequence>MLEERENRIKSADLEQEEFKKTFQEKEMALQQKLGQLEQDWRAKLERVMEERSEHEQRVKQEIQALLLKLFKTEQLHQTQICDYEVKYRDSLKLVSELQRQIEEREVRG</sequence>
<reference evidence="2" key="1">
    <citation type="submission" date="2021-01" db="EMBL/GenBank/DDBJ databases">
        <title>A chromosome-scale assembly of European eel, Anguilla anguilla.</title>
        <authorList>
            <person name="Henkel C."/>
            <person name="Jong-Raadsen S.A."/>
            <person name="Dufour S."/>
            <person name="Weltzien F.-A."/>
            <person name="Palstra A.P."/>
            <person name="Pelster B."/>
            <person name="Spaink H.P."/>
            <person name="Van Den Thillart G.E."/>
            <person name="Jansen H."/>
            <person name="Zahm M."/>
            <person name="Klopp C."/>
            <person name="Cedric C."/>
            <person name="Louis A."/>
            <person name="Berthelot C."/>
            <person name="Parey E."/>
            <person name="Roest Crollius H."/>
            <person name="Montfort J."/>
            <person name="Robinson-Rechavi M."/>
            <person name="Bucao C."/>
            <person name="Bouchez O."/>
            <person name="Gislard M."/>
            <person name="Lluch J."/>
            <person name="Milhes M."/>
            <person name="Lampietro C."/>
            <person name="Lopez Roques C."/>
            <person name="Donnadieu C."/>
            <person name="Braasch I."/>
            <person name="Desvignes T."/>
            <person name="Postlethwait J."/>
            <person name="Bobe J."/>
            <person name="Guiguen Y."/>
            <person name="Dirks R."/>
        </authorList>
    </citation>
    <scope>NUCLEOTIDE SEQUENCE</scope>
    <source>
        <strain evidence="2">Tag_6206</strain>
        <tissue evidence="2">Liver</tissue>
    </source>
</reference>
<keyword evidence="1" id="KW-0175">Coiled coil</keyword>
<comment type="caution">
    <text evidence="2">The sequence shown here is derived from an EMBL/GenBank/DDBJ whole genome shotgun (WGS) entry which is preliminary data.</text>
</comment>
<evidence type="ECO:0000313" key="2">
    <source>
        <dbReference type="EMBL" id="KAG5854178.1"/>
    </source>
</evidence>
<gene>
    <name evidence="2" type="ORF">ANANG_G00034910</name>
</gene>
<proteinExistence type="predicted"/>
<keyword evidence="3" id="KW-1185">Reference proteome</keyword>
<accession>A0A9D3MU89</accession>
<evidence type="ECO:0000256" key="1">
    <source>
        <dbReference type="SAM" id="Coils"/>
    </source>
</evidence>
<protein>
    <submittedName>
        <fullName evidence="2">Uncharacterized protein</fullName>
    </submittedName>
</protein>
<evidence type="ECO:0000313" key="3">
    <source>
        <dbReference type="Proteomes" id="UP001044222"/>
    </source>
</evidence>